<keyword evidence="3" id="KW-1185">Reference proteome</keyword>
<evidence type="ECO:0000313" key="2">
    <source>
        <dbReference type="EMBL" id="CAK0811552.1"/>
    </source>
</evidence>
<dbReference type="Proteomes" id="UP001189429">
    <property type="component" value="Unassembled WGS sequence"/>
</dbReference>
<dbReference type="EMBL" id="CAUYUJ010004914">
    <property type="protein sequence ID" value="CAK0811552.1"/>
    <property type="molecule type" value="Genomic_DNA"/>
</dbReference>
<gene>
    <name evidence="2" type="ORF">PCOR1329_LOCUS16111</name>
</gene>
<organism evidence="2 3">
    <name type="scientific">Prorocentrum cordatum</name>
    <dbReference type="NCBI Taxonomy" id="2364126"/>
    <lineage>
        <taxon>Eukaryota</taxon>
        <taxon>Sar</taxon>
        <taxon>Alveolata</taxon>
        <taxon>Dinophyceae</taxon>
        <taxon>Prorocentrales</taxon>
        <taxon>Prorocentraceae</taxon>
        <taxon>Prorocentrum</taxon>
    </lineage>
</organism>
<feature type="region of interest" description="Disordered" evidence="1">
    <location>
        <begin position="1"/>
        <end position="24"/>
    </location>
</feature>
<feature type="region of interest" description="Disordered" evidence="1">
    <location>
        <begin position="70"/>
        <end position="107"/>
    </location>
</feature>
<comment type="caution">
    <text evidence="2">The sequence shown here is derived from an EMBL/GenBank/DDBJ whole genome shotgun (WGS) entry which is preliminary data.</text>
</comment>
<evidence type="ECO:0000313" key="3">
    <source>
        <dbReference type="Proteomes" id="UP001189429"/>
    </source>
</evidence>
<feature type="compositionally biased region" description="Basic and acidic residues" evidence="1">
    <location>
        <begin position="168"/>
        <end position="182"/>
    </location>
</feature>
<protein>
    <submittedName>
        <fullName evidence="2">Uncharacterized protein</fullName>
    </submittedName>
</protein>
<reference evidence="2" key="1">
    <citation type="submission" date="2023-10" db="EMBL/GenBank/DDBJ databases">
        <authorList>
            <person name="Chen Y."/>
            <person name="Shah S."/>
            <person name="Dougan E. K."/>
            <person name="Thang M."/>
            <person name="Chan C."/>
        </authorList>
    </citation>
    <scope>NUCLEOTIDE SEQUENCE [LARGE SCALE GENOMIC DNA]</scope>
</reference>
<feature type="compositionally biased region" description="Basic and acidic residues" evidence="1">
    <location>
        <begin position="87"/>
        <end position="100"/>
    </location>
</feature>
<name>A0ABN9QYS7_9DINO</name>
<evidence type="ECO:0000256" key="1">
    <source>
        <dbReference type="SAM" id="MobiDB-lite"/>
    </source>
</evidence>
<proteinExistence type="predicted"/>
<sequence>MIGMQAPQQAPPQPSGAAQSPLLRIRAGIESGSVAEVQAGVQEADINGVELAPNVRQMITQWLSVNAPGSAMPAAAPAEGHTGWRGGRHEANGPRGERAPRGTGPASSSPCLLLIKLLVDLLLPAPDPACARAAAVLASAPARDPGPPGNDSVEETTSAASWSAPACDEPHFQDPDEEHITP</sequence>
<feature type="region of interest" description="Disordered" evidence="1">
    <location>
        <begin position="140"/>
        <end position="182"/>
    </location>
</feature>
<accession>A0ABN9QYS7</accession>